<protein>
    <submittedName>
        <fullName evidence="2">YbaB/EbfC family nucleoid-associated protein</fullName>
    </submittedName>
</protein>
<gene>
    <name evidence="2" type="ORF">SK803_43505</name>
</gene>
<dbReference type="RefSeq" id="WP_319972099.1">
    <property type="nucleotide sequence ID" value="NZ_JAXAVW010000056.1"/>
</dbReference>
<dbReference type="InterPro" id="IPR036894">
    <property type="entry name" value="YbaB-like_sf"/>
</dbReference>
<organism evidence="2 3">
    <name type="scientific">Lentzea miocenica</name>
    <dbReference type="NCBI Taxonomy" id="3095431"/>
    <lineage>
        <taxon>Bacteria</taxon>
        <taxon>Bacillati</taxon>
        <taxon>Actinomycetota</taxon>
        <taxon>Actinomycetes</taxon>
        <taxon>Pseudonocardiales</taxon>
        <taxon>Pseudonocardiaceae</taxon>
        <taxon>Lentzea</taxon>
    </lineage>
</organism>
<sequence length="145" mass="15817">MSLFGGDPAEVERNLDEWVAGFEQKAARYQELQHEVDDVRISATSPNGAVTVTIDASGVLVDAKFTDRVLNTSPDELGRQLLIAVGQAKAKIAGRVREVAEQVVGEEAGGRITGYYEQKFGAAPEQQPPPRRHDDDDEGYGSVYR</sequence>
<evidence type="ECO:0000313" key="2">
    <source>
        <dbReference type="EMBL" id="MDX8037101.1"/>
    </source>
</evidence>
<feature type="region of interest" description="Disordered" evidence="1">
    <location>
        <begin position="116"/>
        <end position="145"/>
    </location>
</feature>
<dbReference type="InterPro" id="IPR004401">
    <property type="entry name" value="YbaB/EbfC"/>
</dbReference>
<keyword evidence="3" id="KW-1185">Reference proteome</keyword>
<dbReference type="Gene3D" id="3.30.1310.10">
    <property type="entry name" value="Nucleoid-associated protein YbaB-like domain"/>
    <property type="match status" value="1"/>
</dbReference>
<accession>A0ABU4TFX8</accession>
<name>A0ABU4TFX8_9PSEU</name>
<reference evidence="2 3" key="1">
    <citation type="submission" date="2023-11" db="EMBL/GenBank/DDBJ databases">
        <title>Lentzea sokolovensis, sp. nov., Lentzea kristufkii, sp. nov., and Lentzea miocenensis, sp. nov., rare actinobacteria from Sokolov Coal Basin, Miocene lacustrine sediment, Czech Republic.</title>
        <authorList>
            <person name="Lara A."/>
            <person name="Kotroba L."/>
            <person name="Nouioui I."/>
            <person name="Neumann-Schaal M."/>
            <person name="Mast Y."/>
            <person name="Chronakova A."/>
        </authorList>
    </citation>
    <scope>NUCLEOTIDE SEQUENCE [LARGE SCALE GENOMIC DNA]</scope>
    <source>
        <strain evidence="2 3">BCCO 10_0856</strain>
    </source>
</reference>
<dbReference type="EMBL" id="JAXAVW010000056">
    <property type="protein sequence ID" value="MDX8037101.1"/>
    <property type="molecule type" value="Genomic_DNA"/>
</dbReference>
<dbReference type="SUPFAM" id="SSF82607">
    <property type="entry name" value="YbaB-like"/>
    <property type="match status" value="1"/>
</dbReference>
<evidence type="ECO:0000313" key="3">
    <source>
        <dbReference type="Proteomes" id="UP001285521"/>
    </source>
</evidence>
<dbReference type="Proteomes" id="UP001285521">
    <property type="component" value="Unassembled WGS sequence"/>
</dbReference>
<proteinExistence type="predicted"/>
<dbReference type="Pfam" id="PF02575">
    <property type="entry name" value="YbaB_DNA_bd"/>
    <property type="match status" value="1"/>
</dbReference>
<evidence type="ECO:0000256" key="1">
    <source>
        <dbReference type="SAM" id="MobiDB-lite"/>
    </source>
</evidence>
<comment type="caution">
    <text evidence="2">The sequence shown here is derived from an EMBL/GenBank/DDBJ whole genome shotgun (WGS) entry which is preliminary data.</text>
</comment>